<dbReference type="AlphaFoldDB" id="A0A5A7VGJ2"/>
<dbReference type="SUPFAM" id="SSF56672">
    <property type="entry name" value="DNA/RNA polymerases"/>
    <property type="match status" value="1"/>
</dbReference>
<dbReference type="InterPro" id="IPR053134">
    <property type="entry name" value="RNA-dir_DNA_polymerase"/>
</dbReference>
<dbReference type="EMBL" id="SSTE01000903">
    <property type="protein sequence ID" value="KAA0066197.1"/>
    <property type="molecule type" value="Genomic_DNA"/>
</dbReference>
<dbReference type="Proteomes" id="UP000321393">
    <property type="component" value="Unassembled WGS sequence"/>
</dbReference>
<dbReference type="Proteomes" id="UP000321947">
    <property type="component" value="Unassembled WGS sequence"/>
</dbReference>
<name>A0A5A7VGJ2_CUCMM</name>
<proteinExistence type="predicted"/>
<organism evidence="1 3">
    <name type="scientific">Cucumis melo var. makuwa</name>
    <name type="common">Oriental melon</name>
    <dbReference type="NCBI Taxonomy" id="1194695"/>
    <lineage>
        <taxon>Eukaryota</taxon>
        <taxon>Viridiplantae</taxon>
        <taxon>Streptophyta</taxon>
        <taxon>Embryophyta</taxon>
        <taxon>Tracheophyta</taxon>
        <taxon>Spermatophyta</taxon>
        <taxon>Magnoliopsida</taxon>
        <taxon>eudicotyledons</taxon>
        <taxon>Gunneridae</taxon>
        <taxon>Pentapetalae</taxon>
        <taxon>rosids</taxon>
        <taxon>fabids</taxon>
        <taxon>Cucurbitales</taxon>
        <taxon>Cucurbitaceae</taxon>
        <taxon>Benincaseae</taxon>
        <taxon>Cucumis</taxon>
    </lineage>
</organism>
<accession>A0A5A7VGJ2</accession>
<evidence type="ECO:0000313" key="1">
    <source>
        <dbReference type="EMBL" id="KAA0066197.1"/>
    </source>
</evidence>
<comment type="caution">
    <text evidence="1">The sequence shown here is derived from an EMBL/GenBank/DDBJ whole genome shotgun (WGS) entry which is preliminary data.</text>
</comment>
<dbReference type="Gene3D" id="3.30.70.270">
    <property type="match status" value="1"/>
</dbReference>
<sequence>MILAMQLDKSLVQEEPTSVAILLEALEKSGETIPKDTLCVPEKCHEEKVPTKNAYRMAPSEKKNRSIRRCIDCRTLNKLIVRRQYPFPILTNLVDRSRGEKYFSKSDVQPSPTDAKRGRCYYVQRQINSLGRVMEFYQCAWEKGRLQQHWDGNPECQVAFHGLKQTTTKGPSLGVTNATKPFKVEVGRFNCMFGEYLHHVVDGGPEEINLRLMVADIAQACLEKALRQMKKRVDQKRCRLEFKADDQISNQLCNNVVRLSVDLK</sequence>
<dbReference type="InterPro" id="IPR043502">
    <property type="entry name" value="DNA/RNA_pol_sf"/>
</dbReference>
<reference evidence="3 4" key="1">
    <citation type="submission" date="2019-08" db="EMBL/GenBank/DDBJ databases">
        <title>Draft genome sequences of two oriental melons (Cucumis melo L. var makuwa).</title>
        <authorList>
            <person name="Kwon S.-Y."/>
        </authorList>
    </citation>
    <scope>NUCLEOTIDE SEQUENCE [LARGE SCALE GENOMIC DNA]</scope>
    <source>
        <strain evidence="4">cv. Chang Bougi</strain>
        <strain evidence="3">cv. SW 3</strain>
        <tissue evidence="1">Leaf</tissue>
    </source>
</reference>
<evidence type="ECO:0000313" key="3">
    <source>
        <dbReference type="Proteomes" id="UP000321393"/>
    </source>
</evidence>
<dbReference type="PANTHER" id="PTHR24559:SF444">
    <property type="entry name" value="REVERSE TRANSCRIPTASE DOMAIN-CONTAINING PROTEIN"/>
    <property type="match status" value="1"/>
</dbReference>
<dbReference type="Gene3D" id="3.10.10.10">
    <property type="entry name" value="HIV Type 1 Reverse Transcriptase, subunit A, domain 1"/>
    <property type="match status" value="1"/>
</dbReference>
<evidence type="ECO:0000313" key="2">
    <source>
        <dbReference type="EMBL" id="TYK01217.1"/>
    </source>
</evidence>
<dbReference type="EMBL" id="SSTD01016290">
    <property type="protein sequence ID" value="TYK01217.1"/>
    <property type="molecule type" value="Genomic_DNA"/>
</dbReference>
<dbReference type="PANTHER" id="PTHR24559">
    <property type="entry name" value="TRANSPOSON TY3-I GAG-POL POLYPROTEIN"/>
    <property type="match status" value="1"/>
</dbReference>
<evidence type="ECO:0000313" key="4">
    <source>
        <dbReference type="Proteomes" id="UP000321947"/>
    </source>
</evidence>
<protein>
    <submittedName>
        <fullName evidence="1">Transposon Ty3-G Gag-Pol polyprotein</fullName>
    </submittedName>
</protein>
<dbReference type="InterPro" id="IPR043128">
    <property type="entry name" value="Rev_trsase/Diguanyl_cyclase"/>
</dbReference>
<gene>
    <name evidence="2" type="ORF">E5676_scaffold75441G00090</name>
    <name evidence="1" type="ORF">E6C27_scaffold21G002140</name>
</gene>